<dbReference type="Pfam" id="PF03357">
    <property type="entry name" value="Snf7"/>
    <property type="match status" value="1"/>
</dbReference>
<dbReference type="GO" id="GO:0007034">
    <property type="term" value="P:vacuolar transport"/>
    <property type="evidence" value="ECO:0007669"/>
    <property type="project" value="InterPro"/>
</dbReference>
<dbReference type="Gene3D" id="6.10.140.1230">
    <property type="match status" value="1"/>
</dbReference>
<feature type="region of interest" description="Disordered" evidence="2">
    <location>
        <begin position="182"/>
        <end position="220"/>
    </location>
</feature>
<protein>
    <submittedName>
        <fullName evidence="3">ESCRT-III subunit protein did4</fullName>
    </submittedName>
</protein>
<accession>A0A9W8HUI9</accession>
<evidence type="ECO:0000256" key="1">
    <source>
        <dbReference type="SAM" id="Coils"/>
    </source>
</evidence>
<keyword evidence="4" id="KW-1185">Reference proteome</keyword>
<dbReference type="EMBL" id="JANBUO010002933">
    <property type="protein sequence ID" value="KAJ2793345.1"/>
    <property type="molecule type" value="Genomic_DNA"/>
</dbReference>
<evidence type="ECO:0000256" key="2">
    <source>
        <dbReference type="SAM" id="MobiDB-lite"/>
    </source>
</evidence>
<feature type="coiled-coil region" evidence="1">
    <location>
        <begin position="23"/>
        <end position="54"/>
    </location>
</feature>
<reference evidence="3" key="1">
    <citation type="submission" date="2022-07" db="EMBL/GenBank/DDBJ databases">
        <title>Phylogenomic reconstructions and comparative analyses of Kickxellomycotina fungi.</title>
        <authorList>
            <person name="Reynolds N.K."/>
            <person name="Stajich J.E."/>
            <person name="Barry K."/>
            <person name="Grigoriev I.V."/>
            <person name="Crous P."/>
            <person name="Smith M.E."/>
        </authorList>
    </citation>
    <scope>NUCLEOTIDE SEQUENCE</scope>
    <source>
        <strain evidence="3">NRRL 1565</strain>
    </source>
</reference>
<gene>
    <name evidence="3" type="primary">DID4</name>
    <name evidence="3" type="ORF">H4R20_006565</name>
</gene>
<dbReference type="PANTHER" id="PTHR10476">
    <property type="entry name" value="CHARGED MULTIVESICULAR BODY PROTEIN"/>
    <property type="match status" value="1"/>
</dbReference>
<keyword evidence="1" id="KW-0175">Coiled coil</keyword>
<dbReference type="InterPro" id="IPR005024">
    <property type="entry name" value="Snf7_fam"/>
</dbReference>
<comment type="caution">
    <text evidence="3">The sequence shown here is derived from an EMBL/GenBank/DDBJ whole genome shotgun (WGS) entry which is preliminary data.</text>
</comment>
<sequence length="220" mass="25345">MWSWIFGKRETPQERLRKHQRGLRRTQRQITTETTKLERQEKSLEAEVRKAAKEGQANLCKVYAKDLVRTRKYITKYRVMGAQMQNLQLQIQHVSSTQVSTNAFKEAALTMRSMNRNMNLPGMQSVAMEYQREMESMNMRTTLMDDTMEDTMEDASSEEEGDPVEDIVQKAMEEANLQLKQDLGSAPKDIVGQTNVAEDPVDSPNKVASLQARIDNLRKE</sequence>
<evidence type="ECO:0000313" key="4">
    <source>
        <dbReference type="Proteomes" id="UP001140094"/>
    </source>
</evidence>
<dbReference type="Proteomes" id="UP001140094">
    <property type="component" value="Unassembled WGS sequence"/>
</dbReference>
<dbReference type="OrthoDB" id="10252926at2759"/>
<organism evidence="3 4">
    <name type="scientific">Coemansia guatemalensis</name>
    <dbReference type="NCBI Taxonomy" id="2761395"/>
    <lineage>
        <taxon>Eukaryota</taxon>
        <taxon>Fungi</taxon>
        <taxon>Fungi incertae sedis</taxon>
        <taxon>Zoopagomycota</taxon>
        <taxon>Kickxellomycotina</taxon>
        <taxon>Kickxellomycetes</taxon>
        <taxon>Kickxellales</taxon>
        <taxon>Kickxellaceae</taxon>
        <taxon>Coemansia</taxon>
    </lineage>
</organism>
<evidence type="ECO:0000313" key="3">
    <source>
        <dbReference type="EMBL" id="KAJ2793345.1"/>
    </source>
</evidence>
<dbReference type="AlphaFoldDB" id="A0A9W8HUI9"/>
<name>A0A9W8HUI9_9FUNG</name>
<proteinExistence type="predicted"/>